<name>A7SZP3_NEMVE</name>
<dbReference type="HOGENOM" id="CLU_082742_0_0_1"/>
<dbReference type="InParanoid" id="A7SZP3"/>
<dbReference type="AlphaFoldDB" id="A7SZP3"/>
<evidence type="ECO:0000256" key="1">
    <source>
        <dbReference type="SAM" id="Coils"/>
    </source>
</evidence>
<dbReference type="PANTHER" id="PTHR28494:SF1">
    <property type="entry name" value="RAB7A-INTERACTING MON1-CCZ1 COMPLEX SUBUNIT 1"/>
    <property type="match status" value="1"/>
</dbReference>
<keyword evidence="1" id="KW-0175">Coiled coil</keyword>
<dbReference type="GO" id="GO:0000423">
    <property type="term" value="P:mitophagy"/>
    <property type="evidence" value="ECO:0007669"/>
    <property type="project" value="InterPro"/>
</dbReference>
<accession>A7SZP3</accession>
<dbReference type="PANTHER" id="PTHR28494">
    <property type="entry name" value="UPF0600 PROTEIN C5ORF51"/>
    <property type="match status" value="1"/>
</dbReference>
<proteinExistence type="predicted"/>
<dbReference type="OMA" id="CTENDET"/>
<dbReference type="PhylomeDB" id="A7SZP3"/>
<dbReference type="InterPro" id="IPR037657">
    <property type="entry name" value="RIMC1"/>
</dbReference>
<reference evidence="2 3" key="1">
    <citation type="journal article" date="2007" name="Science">
        <title>Sea anemone genome reveals ancestral eumetazoan gene repertoire and genomic organization.</title>
        <authorList>
            <person name="Putnam N.H."/>
            <person name="Srivastava M."/>
            <person name="Hellsten U."/>
            <person name="Dirks B."/>
            <person name="Chapman J."/>
            <person name="Salamov A."/>
            <person name="Terry A."/>
            <person name="Shapiro H."/>
            <person name="Lindquist E."/>
            <person name="Kapitonov V.V."/>
            <person name="Jurka J."/>
            <person name="Genikhovich G."/>
            <person name="Grigoriev I.V."/>
            <person name="Lucas S.M."/>
            <person name="Steele R.E."/>
            <person name="Finnerty J.R."/>
            <person name="Technau U."/>
            <person name="Martindale M.Q."/>
            <person name="Rokhsar D.S."/>
        </authorList>
    </citation>
    <scope>NUCLEOTIDE SEQUENCE [LARGE SCALE GENOMIC DNA]</scope>
    <source>
        <strain evidence="3">CH2 X CH6</strain>
    </source>
</reference>
<gene>
    <name evidence="2" type="ORF">NEMVEDRAFT_v1g248247</name>
</gene>
<dbReference type="EMBL" id="DS469976">
    <property type="protein sequence ID" value="EDO30825.1"/>
    <property type="molecule type" value="Genomic_DNA"/>
</dbReference>
<dbReference type="Proteomes" id="UP000001593">
    <property type="component" value="Unassembled WGS sequence"/>
</dbReference>
<evidence type="ECO:0000313" key="2">
    <source>
        <dbReference type="EMBL" id="EDO30825.1"/>
    </source>
</evidence>
<evidence type="ECO:0000313" key="3">
    <source>
        <dbReference type="Proteomes" id="UP000001593"/>
    </source>
</evidence>
<dbReference type="Pfam" id="PF17716">
    <property type="entry name" value="RIMC1"/>
    <property type="match status" value="1"/>
</dbReference>
<dbReference type="eggNOG" id="ENOG502QUAR">
    <property type="taxonomic scope" value="Eukaryota"/>
</dbReference>
<keyword evidence="3" id="KW-1185">Reference proteome</keyword>
<protein>
    <submittedName>
        <fullName evidence="2">Uncharacterized protein</fullName>
    </submittedName>
</protein>
<organism evidence="2 3">
    <name type="scientific">Nematostella vectensis</name>
    <name type="common">Starlet sea anemone</name>
    <dbReference type="NCBI Taxonomy" id="45351"/>
    <lineage>
        <taxon>Eukaryota</taxon>
        <taxon>Metazoa</taxon>
        <taxon>Cnidaria</taxon>
        <taxon>Anthozoa</taxon>
        <taxon>Hexacorallia</taxon>
        <taxon>Actiniaria</taxon>
        <taxon>Edwardsiidae</taxon>
        <taxon>Nematostella</taxon>
    </lineage>
</organism>
<sequence>MAACMVQNDSLEENFRKRIADLSKECNTLQKENLDLSEQQLLLKALSKCHRCLKTLEKSKHKLTEQSWYSILREYAQAVMDQTYILECRLVNEEFPDNSYKDRLSNILDQLRHPEEFAAMLVDSNESQTKTIEALGVEVLECLHWRRGALMYMLCHTIYEDQERLKHNTATFVKDCEKGVRFLMLMLSIRTPLSEKSSSLEIRDCDTAALLRQGIFSDTHMLAFMYAGELCCWHWRTMDSHIPTLTCHIHLHRHAILQLWQQQV</sequence>
<feature type="coiled-coil region" evidence="1">
    <location>
        <begin position="12"/>
        <end position="39"/>
    </location>
</feature>